<dbReference type="AlphaFoldDB" id="A0A2X4XN62"/>
<dbReference type="KEGG" id="lri:NCTC12151_02034"/>
<dbReference type="Pfam" id="PF06476">
    <property type="entry name" value="DUF1090"/>
    <property type="match status" value="1"/>
</dbReference>
<proteinExistence type="predicted"/>
<dbReference type="Proteomes" id="UP000249005">
    <property type="component" value="Chromosome 1"/>
</dbReference>
<dbReference type="EMBL" id="LS483470">
    <property type="protein sequence ID" value="SQI41365.1"/>
    <property type="molecule type" value="Genomic_DNA"/>
</dbReference>
<dbReference type="InterPro" id="IPR009468">
    <property type="entry name" value="DUF1090"/>
</dbReference>
<keyword evidence="2" id="KW-0732">Signal</keyword>
<name>A0A2X4XN62_9GAMM</name>
<feature type="compositionally biased region" description="Basic and acidic residues" evidence="1">
    <location>
        <begin position="90"/>
        <end position="100"/>
    </location>
</feature>
<dbReference type="OrthoDB" id="8689941at2"/>
<gene>
    <name evidence="3" type="primary">yqjC_2</name>
    <name evidence="3" type="ORF">NCTC12151_02034</name>
</gene>
<evidence type="ECO:0000256" key="2">
    <source>
        <dbReference type="SAM" id="SignalP"/>
    </source>
</evidence>
<evidence type="ECO:0000313" key="3">
    <source>
        <dbReference type="EMBL" id="SQI41365.1"/>
    </source>
</evidence>
<reference evidence="3 4" key="1">
    <citation type="submission" date="2018-06" db="EMBL/GenBank/DDBJ databases">
        <authorList>
            <consortium name="Pathogen Informatics"/>
            <person name="Doyle S."/>
        </authorList>
    </citation>
    <scope>NUCLEOTIDE SEQUENCE [LARGE SCALE GENOMIC DNA]</scope>
    <source>
        <strain evidence="3 4">NCTC12151</strain>
    </source>
</reference>
<feature type="signal peptide" evidence="2">
    <location>
        <begin position="1"/>
        <end position="19"/>
    </location>
</feature>
<protein>
    <submittedName>
        <fullName evidence="3">Protein of uncharacterized function (DUF1090)</fullName>
    </submittedName>
</protein>
<evidence type="ECO:0000313" key="4">
    <source>
        <dbReference type="Proteomes" id="UP000249005"/>
    </source>
</evidence>
<dbReference type="RefSeq" id="WP_145960356.1">
    <property type="nucleotide sequence ID" value="NZ_LR698987.1"/>
</dbReference>
<feature type="region of interest" description="Disordered" evidence="1">
    <location>
        <begin position="90"/>
        <end position="110"/>
    </location>
</feature>
<organism evidence="3 4">
    <name type="scientific">Leminorella richardii</name>
    <dbReference type="NCBI Taxonomy" id="158841"/>
    <lineage>
        <taxon>Bacteria</taxon>
        <taxon>Pseudomonadati</taxon>
        <taxon>Pseudomonadota</taxon>
        <taxon>Gammaproteobacteria</taxon>
        <taxon>Enterobacterales</taxon>
        <taxon>Budviciaceae</taxon>
        <taxon>Leminorella</taxon>
    </lineage>
</organism>
<evidence type="ECO:0000256" key="1">
    <source>
        <dbReference type="SAM" id="MobiDB-lite"/>
    </source>
</evidence>
<sequence length="126" mass="14179">MFKKIALILPLVVSPAVMAGNSYEGKDHCQIKKEKIAEQIEYAKKYNNPHRLAGLERALRNVEANCTNGSYRADLEEKVANKERKVAERRAELAKAESTGKQKKIAQKTRKLEEAQAELDEALSLL</sequence>
<accession>A0A2X4XN62</accession>
<feature type="chain" id="PRO_5015888480" evidence="2">
    <location>
        <begin position="20"/>
        <end position="126"/>
    </location>
</feature>
<keyword evidence="4" id="KW-1185">Reference proteome</keyword>